<keyword evidence="9 12" id="KW-1133">Transmembrane helix</keyword>
<dbReference type="CDD" id="cd07336">
    <property type="entry name" value="M48B_HtpX_like"/>
    <property type="match status" value="1"/>
</dbReference>
<dbReference type="PANTHER" id="PTHR43221:SF1">
    <property type="entry name" value="PROTEASE HTPX"/>
    <property type="match status" value="1"/>
</dbReference>
<evidence type="ECO:0000256" key="8">
    <source>
        <dbReference type="ARBA" id="ARBA00022833"/>
    </source>
</evidence>
<dbReference type="InterPro" id="IPR022919">
    <property type="entry name" value="Pept_M48_protease_HtpX"/>
</dbReference>
<dbReference type="EC" id="3.4.24.-" evidence="12"/>
<gene>
    <name evidence="12 14" type="primary">htpX</name>
    <name evidence="14" type="ORF">IAB06_06495</name>
</gene>
<evidence type="ECO:0000313" key="14">
    <source>
        <dbReference type="EMBL" id="HIU64663.1"/>
    </source>
</evidence>
<feature type="transmembrane region" description="Helical" evidence="12">
    <location>
        <begin position="180"/>
        <end position="201"/>
    </location>
</feature>
<dbReference type="Gene3D" id="3.30.2010.10">
    <property type="entry name" value="Metalloproteases ('zincins'), catalytic domain"/>
    <property type="match status" value="1"/>
</dbReference>
<keyword evidence="7 12" id="KW-0378">Hydrolase</keyword>
<evidence type="ECO:0000256" key="6">
    <source>
        <dbReference type="ARBA" id="ARBA00022723"/>
    </source>
</evidence>
<dbReference type="InterPro" id="IPR050083">
    <property type="entry name" value="HtpX_protease"/>
</dbReference>
<evidence type="ECO:0000256" key="5">
    <source>
        <dbReference type="ARBA" id="ARBA00022692"/>
    </source>
</evidence>
<evidence type="ECO:0000256" key="2">
    <source>
        <dbReference type="ARBA" id="ARBA00009779"/>
    </source>
</evidence>
<comment type="subcellular location">
    <subcellularLocation>
        <location evidence="1 12">Cell membrane</location>
        <topology evidence="1 12">Multi-pass membrane protein</topology>
    </subcellularLocation>
</comment>
<keyword evidence="6 12" id="KW-0479">Metal-binding</keyword>
<evidence type="ECO:0000256" key="12">
    <source>
        <dbReference type="HAMAP-Rule" id="MF_00188"/>
    </source>
</evidence>
<name>A0A9D1MQ40_9FIRM</name>
<dbReference type="Proteomes" id="UP000824099">
    <property type="component" value="Unassembled WGS sequence"/>
</dbReference>
<accession>A0A9D1MQ40</accession>
<evidence type="ECO:0000256" key="9">
    <source>
        <dbReference type="ARBA" id="ARBA00022989"/>
    </source>
</evidence>
<evidence type="ECO:0000256" key="3">
    <source>
        <dbReference type="ARBA" id="ARBA00022475"/>
    </source>
</evidence>
<organism evidence="14 15">
    <name type="scientific">Candidatus Avacidaminococcus intestinavium</name>
    <dbReference type="NCBI Taxonomy" id="2840684"/>
    <lineage>
        <taxon>Bacteria</taxon>
        <taxon>Bacillati</taxon>
        <taxon>Bacillota</taxon>
        <taxon>Negativicutes</taxon>
        <taxon>Acidaminococcales</taxon>
        <taxon>Acidaminococcaceae</taxon>
        <taxon>Acidaminococcaceae incertae sedis</taxon>
        <taxon>Candidatus Avacidaminococcus</taxon>
    </lineage>
</organism>
<evidence type="ECO:0000259" key="13">
    <source>
        <dbReference type="Pfam" id="PF01435"/>
    </source>
</evidence>
<keyword evidence="3 12" id="KW-1003">Cell membrane</keyword>
<sequence length="289" mass="30813">MNSLKTVFLLTLLTMILVGVGGAVAGSTGMLVMLVFSIIMNFVSYWHSDTMVLKAYKAQEVDINTAPELVKIVSGLARKAGLPMPKVYVINEPIPNAFATGRNPEHAAVAVTSGIMQLLSRDEMEGVLAHELSHIKHRDILISTIVATLAGLIATIGNIAQWGAIFGMGRNSDDEGNGGIVGLLVTIIVAPLAATLIQFGVSRSREYMADEEGGRMSGNPLALASALAKIDDYAKRRVMPEASQATAHMFIINPLSASKESLASLFSTHPSTESRIQKLKELAATLKKS</sequence>
<evidence type="ECO:0000256" key="1">
    <source>
        <dbReference type="ARBA" id="ARBA00004651"/>
    </source>
</evidence>
<feature type="transmembrane region" description="Helical" evidence="12">
    <location>
        <begin position="7"/>
        <end position="24"/>
    </location>
</feature>
<feature type="transmembrane region" description="Helical" evidence="12">
    <location>
        <begin position="140"/>
        <end position="160"/>
    </location>
</feature>
<reference evidence="14" key="2">
    <citation type="journal article" date="2021" name="PeerJ">
        <title>Extensive microbial diversity within the chicken gut microbiome revealed by metagenomics and culture.</title>
        <authorList>
            <person name="Gilroy R."/>
            <person name="Ravi A."/>
            <person name="Getino M."/>
            <person name="Pursley I."/>
            <person name="Horton D.L."/>
            <person name="Alikhan N.F."/>
            <person name="Baker D."/>
            <person name="Gharbi K."/>
            <person name="Hall N."/>
            <person name="Watson M."/>
            <person name="Adriaenssens E.M."/>
            <person name="Foster-Nyarko E."/>
            <person name="Jarju S."/>
            <person name="Secka A."/>
            <person name="Antonio M."/>
            <person name="Oren A."/>
            <person name="Chaudhuri R.R."/>
            <person name="La Ragione R."/>
            <person name="Hildebrand F."/>
            <person name="Pallen M.J."/>
        </authorList>
    </citation>
    <scope>NUCLEOTIDE SEQUENCE</scope>
    <source>
        <strain evidence="14">CHK160-1198</strain>
    </source>
</reference>
<dbReference type="GO" id="GO:0004222">
    <property type="term" value="F:metalloendopeptidase activity"/>
    <property type="evidence" value="ECO:0007669"/>
    <property type="project" value="UniProtKB-UniRule"/>
</dbReference>
<proteinExistence type="inferred from homology"/>
<feature type="binding site" evidence="12">
    <location>
        <position position="130"/>
    </location>
    <ligand>
        <name>Zn(2+)</name>
        <dbReference type="ChEBI" id="CHEBI:29105"/>
        <note>catalytic</note>
    </ligand>
</feature>
<evidence type="ECO:0000256" key="10">
    <source>
        <dbReference type="ARBA" id="ARBA00023049"/>
    </source>
</evidence>
<reference evidence="14" key="1">
    <citation type="submission" date="2020-10" db="EMBL/GenBank/DDBJ databases">
        <authorList>
            <person name="Gilroy R."/>
        </authorList>
    </citation>
    <scope>NUCLEOTIDE SEQUENCE</scope>
    <source>
        <strain evidence="14">CHK160-1198</strain>
    </source>
</reference>
<evidence type="ECO:0000313" key="15">
    <source>
        <dbReference type="Proteomes" id="UP000824099"/>
    </source>
</evidence>
<dbReference type="GO" id="GO:0008270">
    <property type="term" value="F:zinc ion binding"/>
    <property type="evidence" value="ECO:0007669"/>
    <property type="project" value="UniProtKB-UniRule"/>
</dbReference>
<dbReference type="NCBIfam" id="NF002826">
    <property type="entry name" value="PRK03001.1"/>
    <property type="match status" value="1"/>
</dbReference>
<dbReference type="GO" id="GO:0006508">
    <property type="term" value="P:proteolysis"/>
    <property type="evidence" value="ECO:0007669"/>
    <property type="project" value="UniProtKB-KW"/>
</dbReference>
<dbReference type="Pfam" id="PF01435">
    <property type="entry name" value="Peptidase_M48"/>
    <property type="match status" value="1"/>
</dbReference>
<evidence type="ECO:0000256" key="4">
    <source>
        <dbReference type="ARBA" id="ARBA00022670"/>
    </source>
</evidence>
<dbReference type="EMBL" id="DVNI01000106">
    <property type="protein sequence ID" value="HIU64663.1"/>
    <property type="molecule type" value="Genomic_DNA"/>
</dbReference>
<dbReference type="HAMAP" id="MF_00188">
    <property type="entry name" value="Pept_M48_protease_HtpX"/>
    <property type="match status" value="1"/>
</dbReference>
<comment type="caution">
    <text evidence="14">The sequence shown here is derived from an EMBL/GenBank/DDBJ whole genome shotgun (WGS) entry which is preliminary data.</text>
</comment>
<feature type="transmembrane region" description="Helical" evidence="12">
    <location>
        <begin position="30"/>
        <end position="47"/>
    </location>
</feature>
<dbReference type="InterPro" id="IPR001915">
    <property type="entry name" value="Peptidase_M48"/>
</dbReference>
<evidence type="ECO:0000256" key="11">
    <source>
        <dbReference type="ARBA" id="ARBA00023136"/>
    </source>
</evidence>
<keyword evidence="10 12" id="KW-0482">Metalloprotease</keyword>
<keyword evidence="11 12" id="KW-0472">Membrane</keyword>
<dbReference type="GO" id="GO:0005886">
    <property type="term" value="C:plasma membrane"/>
    <property type="evidence" value="ECO:0007669"/>
    <property type="project" value="UniProtKB-SubCell"/>
</dbReference>
<comment type="similarity">
    <text evidence="2 12">Belongs to the peptidase M48B family.</text>
</comment>
<keyword evidence="4 12" id="KW-0645">Protease</keyword>
<feature type="binding site" evidence="12">
    <location>
        <position position="134"/>
    </location>
    <ligand>
        <name>Zn(2+)</name>
        <dbReference type="ChEBI" id="CHEBI:29105"/>
        <note>catalytic</note>
    </ligand>
</feature>
<feature type="binding site" evidence="12">
    <location>
        <position position="206"/>
    </location>
    <ligand>
        <name>Zn(2+)</name>
        <dbReference type="ChEBI" id="CHEBI:29105"/>
        <note>catalytic</note>
    </ligand>
</feature>
<evidence type="ECO:0000256" key="7">
    <source>
        <dbReference type="ARBA" id="ARBA00022801"/>
    </source>
</evidence>
<keyword evidence="8 12" id="KW-0862">Zinc</keyword>
<keyword evidence="5 12" id="KW-0812">Transmembrane</keyword>
<dbReference type="AlphaFoldDB" id="A0A9D1MQ40"/>
<comment type="cofactor">
    <cofactor evidence="12">
        <name>Zn(2+)</name>
        <dbReference type="ChEBI" id="CHEBI:29105"/>
    </cofactor>
    <text evidence="12">Binds 1 zinc ion per subunit.</text>
</comment>
<dbReference type="PANTHER" id="PTHR43221">
    <property type="entry name" value="PROTEASE HTPX"/>
    <property type="match status" value="1"/>
</dbReference>
<feature type="domain" description="Peptidase M48" evidence="13">
    <location>
        <begin position="66"/>
        <end position="282"/>
    </location>
</feature>
<protein>
    <recommendedName>
        <fullName evidence="12">Protease HtpX homolog</fullName>
        <ecNumber evidence="12">3.4.24.-</ecNumber>
    </recommendedName>
</protein>
<feature type="active site" evidence="12">
    <location>
        <position position="131"/>
    </location>
</feature>